<dbReference type="PROSITE" id="PS50887">
    <property type="entry name" value="GGDEF"/>
    <property type="match status" value="1"/>
</dbReference>
<dbReference type="InterPro" id="IPR029787">
    <property type="entry name" value="Nucleotide_cyclase"/>
</dbReference>
<dbReference type="InterPro" id="IPR043128">
    <property type="entry name" value="Rev_trsase/Diguanyl_cyclase"/>
</dbReference>
<comment type="caution">
    <text evidence="5">The sequence shown here is derived from an EMBL/GenBank/DDBJ whole genome shotgun (WGS) entry which is preliminary data.</text>
</comment>
<dbReference type="Pfam" id="PF00990">
    <property type="entry name" value="GGDEF"/>
    <property type="match status" value="1"/>
</dbReference>
<evidence type="ECO:0000313" key="5">
    <source>
        <dbReference type="EMBL" id="MBB6520898.1"/>
    </source>
</evidence>
<dbReference type="CDD" id="cd01949">
    <property type="entry name" value="GGDEF"/>
    <property type="match status" value="1"/>
</dbReference>
<dbReference type="EC" id="2.7.7.65" evidence="2"/>
<evidence type="ECO:0000256" key="3">
    <source>
        <dbReference type="ARBA" id="ARBA00034247"/>
    </source>
</evidence>
<sequence length="232" mass="25924">MDKETSSSDYQFSSYENVECPAGEACPWPEEVRKLEEQLLTDPLTGIANYRHFSRALEQEMERTRRSGASTSLIMLDIDFFKSINDNYGHEAGNMALQALANCMLSSFRKLDVVCRYGGEEFAIILPATEALVAVQVAERLRKNIEAMDVTVCNQQGDTLQINMTASLGIGIYTRHSKVSPKELVQEADDYLYKAKNEGRNKVCYGIHKVEAEAEVSNDEKDALNSLFGGDD</sequence>
<accession>A0A7X0JSK1</accession>
<feature type="domain" description="GGDEF" evidence="4">
    <location>
        <begin position="69"/>
        <end position="208"/>
    </location>
</feature>
<comment type="catalytic activity">
    <reaction evidence="3">
        <text>2 GTP = 3',3'-c-di-GMP + 2 diphosphate</text>
        <dbReference type="Rhea" id="RHEA:24898"/>
        <dbReference type="ChEBI" id="CHEBI:33019"/>
        <dbReference type="ChEBI" id="CHEBI:37565"/>
        <dbReference type="ChEBI" id="CHEBI:58805"/>
        <dbReference type="EC" id="2.7.7.65"/>
    </reaction>
</comment>
<dbReference type="SMART" id="SM00267">
    <property type="entry name" value="GGDEF"/>
    <property type="match status" value="1"/>
</dbReference>
<comment type="cofactor">
    <cofactor evidence="1">
        <name>Mg(2+)</name>
        <dbReference type="ChEBI" id="CHEBI:18420"/>
    </cofactor>
</comment>
<dbReference type="Gene3D" id="3.30.70.270">
    <property type="match status" value="1"/>
</dbReference>
<evidence type="ECO:0000313" key="6">
    <source>
        <dbReference type="Proteomes" id="UP000528457"/>
    </source>
</evidence>
<evidence type="ECO:0000256" key="2">
    <source>
        <dbReference type="ARBA" id="ARBA00012528"/>
    </source>
</evidence>
<dbReference type="InterPro" id="IPR050469">
    <property type="entry name" value="Diguanylate_Cyclase"/>
</dbReference>
<dbReference type="InterPro" id="IPR000160">
    <property type="entry name" value="GGDEF_dom"/>
</dbReference>
<dbReference type="GO" id="GO:0052621">
    <property type="term" value="F:diguanylate cyclase activity"/>
    <property type="evidence" value="ECO:0007669"/>
    <property type="project" value="UniProtKB-EC"/>
</dbReference>
<dbReference type="InParanoid" id="A0A7X0JSK1"/>
<keyword evidence="6" id="KW-1185">Reference proteome</keyword>
<dbReference type="FunFam" id="3.30.70.270:FF:000001">
    <property type="entry name" value="Diguanylate cyclase domain protein"/>
    <property type="match status" value="1"/>
</dbReference>
<dbReference type="EMBL" id="JACHHT010000001">
    <property type="protein sequence ID" value="MBB6520898.1"/>
    <property type="molecule type" value="Genomic_DNA"/>
</dbReference>
<dbReference type="Proteomes" id="UP000528457">
    <property type="component" value="Unassembled WGS sequence"/>
</dbReference>
<dbReference type="RefSeq" id="WP_166849988.1">
    <property type="nucleotide sequence ID" value="NZ_JAAONY010000001.1"/>
</dbReference>
<organism evidence="5 6">
    <name type="scientific">Pseudoteredinibacter isoporae</name>
    <dbReference type="NCBI Taxonomy" id="570281"/>
    <lineage>
        <taxon>Bacteria</taxon>
        <taxon>Pseudomonadati</taxon>
        <taxon>Pseudomonadota</taxon>
        <taxon>Gammaproteobacteria</taxon>
        <taxon>Cellvibrionales</taxon>
        <taxon>Cellvibrionaceae</taxon>
        <taxon>Pseudoteredinibacter</taxon>
    </lineage>
</organism>
<dbReference type="PANTHER" id="PTHR45138">
    <property type="entry name" value="REGULATORY COMPONENTS OF SENSORY TRANSDUCTION SYSTEM"/>
    <property type="match status" value="1"/>
</dbReference>
<evidence type="ECO:0000256" key="1">
    <source>
        <dbReference type="ARBA" id="ARBA00001946"/>
    </source>
</evidence>
<dbReference type="AlphaFoldDB" id="A0A7X0JSK1"/>
<proteinExistence type="predicted"/>
<gene>
    <name evidence="5" type="ORF">HNR48_001176</name>
</gene>
<protein>
    <recommendedName>
        <fullName evidence="2">diguanylate cyclase</fullName>
        <ecNumber evidence="2">2.7.7.65</ecNumber>
    </recommendedName>
</protein>
<dbReference type="SUPFAM" id="SSF55073">
    <property type="entry name" value="Nucleotide cyclase"/>
    <property type="match status" value="1"/>
</dbReference>
<name>A0A7X0JSK1_9GAMM</name>
<evidence type="ECO:0000259" key="4">
    <source>
        <dbReference type="PROSITE" id="PS50887"/>
    </source>
</evidence>
<reference evidence="5 6" key="1">
    <citation type="submission" date="2020-08" db="EMBL/GenBank/DDBJ databases">
        <title>Genomic Encyclopedia of Type Strains, Phase IV (KMG-IV): sequencing the most valuable type-strain genomes for metagenomic binning, comparative biology and taxonomic classification.</title>
        <authorList>
            <person name="Goeker M."/>
        </authorList>
    </citation>
    <scope>NUCLEOTIDE SEQUENCE [LARGE SCALE GENOMIC DNA]</scope>
    <source>
        <strain evidence="5 6">DSM 22368</strain>
    </source>
</reference>
<dbReference type="NCBIfam" id="TIGR00254">
    <property type="entry name" value="GGDEF"/>
    <property type="match status" value="1"/>
</dbReference>
<dbReference type="PANTHER" id="PTHR45138:SF9">
    <property type="entry name" value="DIGUANYLATE CYCLASE DGCM-RELATED"/>
    <property type="match status" value="1"/>
</dbReference>